<protein>
    <recommendedName>
        <fullName evidence="3">Transposase Tc1-like domain-containing protein</fullName>
    </recommendedName>
</protein>
<accession>A0A8X6SPZ1</accession>
<keyword evidence="2" id="KW-1185">Reference proteome</keyword>
<comment type="caution">
    <text evidence="1">The sequence shown here is derived from an EMBL/GenBank/DDBJ whole genome shotgun (WGS) entry which is preliminary data.</text>
</comment>
<dbReference type="AlphaFoldDB" id="A0A8X6SPZ1"/>
<dbReference type="Proteomes" id="UP000887159">
    <property type="component" value="Unassembled WGS sequence"/>
</dbReference>
<evidence type="ECO:0000313" key="2">
    <source>
        <dbReference type="Proteomes" id="UP000887159"/>
    </source>
</evidence>
<evidence type="ECO:0000313" key="1">
    <source>
        <dbReference type="EMBL" id="GFY15315.1"/>
    </source>
</evidence>
<proteinExistence type="predicted"/>
<sequence>MSRSRLPDSLKWRSVEWMEIKIRHVSCRPRATTPAHRFLHLWARRRRTTTVSQLVEDFFVASGRRISATMVRRRLHNANLYAGKPVACIPFHWMTEKAPLIMNKRTCFLNQTAMGILYSSQDSPDSHWRANQSVC</sequence>
<reference evidence="1" key="1">
    <citation type="submission" date="2020-08" db="EMBL/GenBank/DDBJ databases">
        <title>Multicomponent nature underlies the extraordinary mechanical properties of spider dragline silk.</title>
        <authorList>
            <person name="Kono N."/>
            <person name="Nakamura H."/>
            <person name="Mori M."/>
            <person name="Yoshida Y."/>
            <person name="Ohtoshi R."/>
            <person name="Malay A.D."/>
            <person name="Moran D.A.P."/>
            <person name="Tomita M."/>
            <person name="Numata K."/>
            <person name="Arakawa K."/>
        </authorList>
    </citation>
    <scope>NUCLEOTIDE SEQUENCE</scope>
</reference>
<dbReference type="EMBL" id="BMAU01021334">
    <property type="protein sequence ID" value="GFY15315.1"/>
    <property type="molecule type" value="Genomic_DNA"/>
</dbReference>
<name>A0A8X6SPZ1_TRICX</name>
<evidence type="ECO:0008006" key="3">
    <source>
        <dbReference type="Google" id="ProtNLM"/>
    </source>
</evidence>
<organism evidence="1 2">
    <name type="scientific">Trichonephila clavipes</name>
    <name type="common">Golden silk orbweaver</name>
    <name type="synonym">Nephila clavipes</name>
    <dbReference type="NCBI Taxonomy" id="2585209"/>
    <lineage>
        <taxon>Eukaryota</taxon>
        <taxon>Metazoa</taxon>
        <taxon>Ecdysozoa</taxon>
        <taxon>Arthropoda</taxon>
        <taxon>Chelicerata</taxon>
        <taxon>Arachnida</taxon>
        <taxon>Araneae</taxon>
        <taxon>Araneomorphae</taxon>
        <taxon>Entelegynae</taxon>
        <taxon>Araneoidea</taxon>
        <taxon>Nephilidae</taxon>
        <taxon>Trichonephila</taxon>
    </lineage>
</organism>
<gene>
    <name evidence="1" type="primary">AVEN_248666_1</name>
    <name evidence="1" type="ORF">TNCV_1571261</name>
</gene>